<gene>
    <name evidence="9 10" type="primary">kdpA</name>
    <name evidence="10" type="ORF">GCM10010974_36020</name>
</gene>
<keyword evidence="3 9" id="KW-0633">Potassium transport</keyword>
<proteinExistence type="inferred from homology"/>
<keyword evidence="7 9" id="KW-0406">Ion transport</keyword>
<evidence type="ECO:0000256" key="2">
    <source>
        <dbReference type="ARBA" id="ARBA00022475"/>
    </source>
</evidence>
<dbReference type="EMBL" id="BMJG01000028">
    <property type="protein sequence ID" value="GGC50720.1"/>
    <property type="molecule type" value="Genomic_DNA"/>
</dbReference>
<keyword evidence="11" id="KW-1185">Reference proteome</keyword>
<comment type="similarity">
    <text evidence="9">Belongs to the KdpA family.</text>
</comment>
<reference evidence="11" key="1">
    <citation type="journal article" date="2019" name="Int. J. Syst. Evol. Microbiol.">
        <title>The Global Catalogue of Microorganisms (GCM) 10K type strain sequencing project: providing services to taxonomists for standard genome sequencing and annotation.</title>
        <authorList>
            <consortium name="The Broad Institute Genomics Platform"/>
            <consortium name="The Broad Institute Genome Sequencing Center for Infectious Disease"/>
            <person name="Wu L."/>
            <person name="Ma J."/>
        </authorList>
    </citation>
    <scope>NUCLEOTIDE SEQUENCE [LARGE SCALE GENOMIC DNA]</scope>
    <source>
        <strain evidence="11">CGMCC 1.15472</strain>
    </source>
</reference>
<evidence type="ECO:0000256" key="6">
    <source>
        <dbReference type="ARBA" id="ARBA00022989"/>
    </source>
</evidence>
<feature type="transmembrane region" description="Helical" evidence="9">
    <location>
        <begin position="260"/>
        <end position="280"/>
    </location>
</feature>
<feature type="transmembrane region" description="Helical" evidence="9">
    <location>
        <begin position="386"/>
        <end position="407"/>
    </location>
</feature>
<keyword evidence="5 9" id="KW-0630">Potassium</keyword>
<name>A0ABQ1N1X2_9MICO</name>
<evidence type="ECO:0000256" key="4">
    <source>
        <dbReference type="ARBA" id="ARBA00022692"/>
    </source>
</evidence>
<keyword evidence="1 9" id="KW-0813">Transport</keyword>
<evidence type="ECO:0000313" key="11">
    <source>
        <dbReference type="Proteomes" id="UP000632322"/>
    </source>
</evidence>
<dbReference type="PIRSF" id="PIRSF001294">
    <property type="entry name" value="K_ATPaseA"/>
    <property type="match status" value="1"/>
</dbReference>
<feature type="transmembrane region" description="Helical" evidence="9">
    <location>
        <begin position="61"/>
        <end position="80"/>
    </location>
</feature>
<feature type="transmembrane region" description="Helical" evidence="9">
    <location>
        <begin position="335"/>
        <end position="355"/>
    </location>
</feature>
<feature type="transmembrane region" description="Helical" evidence="9">
    <location>
        <begin position="362"/>
        <end position="380"/>
    </location>
</feature>
<dbReference type="PANTHER" id="PTHR30607:SF2">
    <property type="entry name" value="POTASSIUM-TRANSPORTING ATPASE POTASSIUM-BINDING SUBUNIT"/>
    <property type="match status" value="1"/>
</dbReference>
<organism evidence="10 11">
    <name type="scientific">Brevibacterium sediminis</name>
    <dbReference type="NCBI Taxonomy" id="1857024"/>
    <lineage>
        <taxon>Bacteria</taxon>
        <taxon>Bacillati</taxon>
        <taxon>Actinomycetota</taxon>
        <taxon>Actinomycetes</taxon>
        <taxon>Micrococcales</taxon>
        <taxon>Brevibacteriaceae</taxon>
        <taxon>Brevibacterium</taxon>
    </lineage>
</organism>
<comment type="subcellular location">
    <subcellularLocation>
        <location evidence="9">Cell membrane</location>
        <topology evidence="9">Multi-pass membrane protein</topology>
    </subcellularLocation>
</comment>
<evidence type="ECO:0000256" key="3">
    <source>
        <dbReference type="ARBA" id="ARBA00022538"/>
    </source>
</evidence>
<evidence type="ECO:0000256" key="1">
    <source>
        <dbReference type="ARBA" id="ARBA00022448"/>
    </source>
</evidence>
<sequence length="586" mass="60568">MSWFAGITQILLVLALLAAAHVPLGNYMARVFLSETDTRAESVLYRLTGVDSSSQQRWRTYFLSVLGFTAVSLVVLFGLLRLQHVLPLSNGKSDVPVDQAINTAVSFVTNTNWQSYSGETTMGFLAQMAGLAVQNFVSAAVGIAVAVALIRGLMRSNSLFIGNFWVDLTRSTLRILLPLSVLFAIIYMGLGVIDNLTPDQVVHTVTGGTHAADAAQAGSTITQTIPGGPDASQEVIKHLGTNGGGFFNANSAHPLSAPSALVNLANIFLILLIPSALPRTFGIMVGSRKQGWAILVAMATFFVLSLAAVIALETTTTTPASHAAGAAMEGRETRFGVIPSAFFAVATTLTSTGAIDSAHSSYSGLGGAVLMINMMIGEIAPGGVGSGLYGMLIVAIVAVFVCGLMVGRTPEFLGKRIGRTEITLASTFILVSPALTLIGTAVATLCPGTLDSVLNTTSAIQSSGHATAQTAQTATQLNPHALSEILYAFTSAANNNGSAFAGLDANTPFFNIALAIAMLLGRLVPIGAVLALAGALAKQTPAEASPGTLPTHRPLFVGVVVGSGFVISALTFLPVLALGPINEGLM</sequence>
<keyword evidence="6 9" id="KW-1133">Transmembrane helix</keyword>
<evidence type="ECO:0000256" key="7">
    <source>
        <dbReference type="ARBA" id="ARBA00023065"/>
    </source>
</evidence>
<feature type="transmembrane region" description="Helical" evidence="9">
    <location>
        <begin position="175"/>
        <end position="193"/>
    </location>
</feature>
<dbReference type="NCBIfam" id="TIGR00680">
    <property type="entry name" value="kdpA"/>
    <property type="match status" value="1"/>
</dbReference>
<dbReference type="RefSeq" id="WP_181272293.1">
    <property type="nucleotide sequence ID" value="NZ_BMJG01000028.1"/>
</dbReference>
<feature type="transmembrane region" description="Helical" evidence="9">
    <location>
        <begin position="555"/>
        <end position="577"/>
    </location>
</feature>
<keyword evidence="8 9" id="KW-0472">Membrane</keyword>
<comment type="caution">
    <text evidence="10">The sequence shown here is derived from an EMBL/GenBank/DDBJ whole genome shotgun (WGS) entry which is preliminary data.</text>
</comment>
<dbReference type="Proteomes" id="UP000632322">
    <property type="component" value="Unassembled WGS sequence"/>
</dbReference>
<evidence type="ECO:0000256" key="8">
    <source>
        <dbReference type="ARBA" id="ARBA00023136"/>
    </source>
</evidence>
<evidence type="ECO:0000256" key="9">
    <source>
        <dbReference type="HAMAP-Rule" id="MF_00275"/>
    </source>
</evidence>
<dbReference type="Pfam" id="PF03814">
    <property type="entry name" value="KdpA"/>
    <property type="match status" value="1"/>
</dbReference>
<comment type="function">
    <text evidence="9">Part of the high-affinity ATP-driven potassium transport (or Kdp) system, which catalyzes the hydrolysis of ATP coupled with the electrogenic transport of potassium into the cytoplasm. This subunit binds the extracellular potassium ions and delivers the ions to the membrane domain of KdpB through an intramembrane tunnel.</text>
</comment>
<dbReference type="PANTHER" id="PTHR30607">
    <property type="entry name" value="POTASSIUM-TRANSPORTING ATPASE A CHAIN"/>
    <property type="match status" value="1"/>
</dbReference>
<protein>
    <recommendedName>
        <fullName evidence="9">Potassium-transporting ATPase potassium-binding subunit</fullName>
    </recommendedName>
    <alternativeName>
        <fullName evidence="9">ATP phosphohydrolase [potassium-transporting] A chain</fullName>
    </alternativeName>
    <alternativeName>
        <fullName evidence="9">Potassium-binding and translocating subunit A</fullName>
    </alternativeName>
    <alternativeName>
        <fullName evidence="9">Potassium-translocating ATPase A chain</fullName>
    </alternativeName>
</protein>
<keyword evidence="2 9" id="KW-1003">Cell membrane</keyword>
<feature type="transmembrane region" description="Helical" evidence="9">
    <location>
        <begin position="292"/>
        <end position="312"/>
    </location>
</feature>
<keyword evidence="4 9" id="KW-0812">Transmembrane</keyword>
<feature type="transmembrane region" description="Helical" evidence="9">
    <location>
        <begin position="132"/>
        <end position="154"/>
    </location>
</feature>
<feature type="transmembrane region" description="Helical" evidence="9">
    <location>
        <begin position="428"/>
        <end position="450"/>
    </location>
</feature>
<feature type="transmembrane region" description="Helical" evidence="9">
    <location>
        <begin position="6"/>
        <end position="24"/>
    </location>
</feature>
<comment type="subunit">
    <text evidence="9">The system is composed of three essential subunits: KdpA, KdpB and KdpC.</text>
</comment>
<feature type="transmembrane region" description="Helical" evidence="9">
    <location>
        <begin position="509"/>
        <end position="534"/>
    </location>
</feature>
<dbReference type="HAMAP" id="MF_00275">
    <property type="entry name" value="KdpA"/>
    <property type="match status" value="1"/>
</dbReference>
<evidence type="ECO:0000313" key="10">
    <source>
        <dbReference type="EMBL" id="GGC50720.1"/>
    </source>
</evidence>
<evidence type="ECO:0000256" key="5">
    <source>
        <dbReference type="ARBA" id="ARBA00022958"/>
    </source>
</evidence>
<dbReference type="InterPro" id="IPR004623">
    <property type="entry name" value="KdpA"/>
</dbReference>
<accession>A0ABQ1N1X2</accession>